<name>A0A4S8PJ62_9ACTN</name>
<dbReference type="RefSeq" id="WP_136528914.1">
    <property type="nucleotide sequence ID" value="NZ_STGX01000004.1"/>
</dbReference>
<sequence length="317" mass="33704">MAATKKTIAKSAEEDEEEAKKVTKLRKRLGEARQVHAIADDPYLKVVELDRFRSSITGALWFFLSVGLAYTTVGVHDFIAEGLTVADPMWWGAWAVEPALAGMLITVLRWEAAMLMRGIRIESRWVSFTKWALLGSTMAMNVLSALGTTKVELLLHIAFPALVFCLAEVMPVVMDRFALARAKVLAEIARLDATPAAKEPASAASPVRAPAAASAQSPVRVSSPVTVANLEADFDRAPAPVSPSLPPVAAATSAPTPPVTYSRPKLPAPTLAQLETRAATLAAAGRTITAADVQEVITLPASMADQTARYLAATHAA</sequence>
<feature type="transmembrane region" description="Helical" evidence="1">
    <location>
        <begin position="131"/>
        <end position="147"/>
    </location>
</feature>
<accession>A0A4S8PJ62</accession>
<feature type="transmembrane region" description="Helical" evidence="1">
    <location>
        <begin position="91"/>
        <end position="110"/>
    </location>
</feature>
<proteinExistence type="predicted"/>
<dbReference type="EMBL" id="STGX01000004">
    <property type="protein sequence ID" value="THV30041.1"/>
    <property type="molecule type" value="Genomic_DNA"/>
</dbReference>
<feature type="transmembrane region" description="Helical" evidence="1">
    <location>
        <begin position="153"/>
        <end position="173"/>
    </location>
</feature>
<keyword evidence="1" id="KW-1133">Transmembrane helix</keyword>
<keyword evidence="1" id="KW-0812">Transmembrane</keyword>
<reference evidence="2 3" key="1">
    <citation type="journal article" date="2018" name="Int. J. Syst. Evol. Microbiol.">
        <title>Glycomyces paridis sp. nov., isolated from the medicinal plant Paris polyphylla.</title>
        <authorList>
            <person name="Fang X.M."/>
            <person name="Bai J.L."/>
            <person name="Su J."/>
            <person name="Zhao L.L."/>
            <person name="Liu H.Y."/>
            <person name="Ma B.P."/>
            <person name="Zhang Y.Q."/>
            <person name="Yu L.Y."/>
        </authorList>
    </citation>
    <scope>NUCLEOTIDE SEQUENCE [LARGE SCALE GENOMIC DNA]</scope>
    <source>
        <strain evidence="2 3">CPCC 204357</strain>
    </source>
</reference>
<dbReference type="Proteomes" id="UP000305792">
    <property type="component" value="Unassembled WGS sequence"/>
</dbReference>
<comment type="caution">
    <text evidence="2">The sequence shown here is derived from an EMBL/GenBank/DDBJ whole genome shotgun (WGS) entry which is preliminary data.</text>
</comment>
<protein>
    <submittedName>
        <fullName evidence="2">Uncharacterized protein</fullName>
    </submittedName>
</protein>
<dbReference type="AlphaFoldDB" id="A0A4S8PJ62"/>
<keyword evidence="3" id="KW-1185">Reference proteome</keyword>
<organism evidence="2 3">
    <name type="scientific">Glycomyces paridis</name>
    <dbReference type="NCBI Taxonomy" id="2126555"/>
    <lineage>
        <taxon>Bacteria</taxon>
        <taxon>Bacillati</taxon>
        <taxon>Actinomycetota</taxon>
        <taxon>Actinomycetes</taxon>
        <taxon>Glycomycetales</taxon>
        <taxon>Glycomycetaceae</taxon>
        <taxon>Glycomyces</taxon>
    </lineage>
</organism>
<dbReference type="OrthoDB" id="3355130at2"/>
<keyword evidence="1" id="KW-0472">Membrane</keyword>
<evidence type="ECO:0000313" key="3">
    <source>
        <dbReference type="Proteomes" id="UP000305792"/>
    </source>
</evidence>
<feature type="transmembrane region" description="Helical" evidence="1">
    <location>
        <begin position="59"/>
        <end position="79"/>
    </location>
</feature>
<gene>
    <name evidence="2" type="ORF">E9998_06585</name>
</gene>
<evidence type="ECO:0000313" key="2">
    <source>
        <dbReference type="EMBL" id="THV30041.1"/>
    </source>
</evidence>
<evidence type="ECO:0000256" key="1">
    <source>
        <dbReference type="SAM" id="Phobius"/>
    </source>
</evidence>